<dbReference type="Proteomes" id="UP000053676">
    <property type="component" value="Unassembled WGS sequence"/>
</dbReference>
<sequence length="70" mass="7771">MWNFAFYSCDVPYLNDISGYRDQEKTVSCASTGVMRSPADDPGINNCSQSLIDYMHVNPKEMTGVVNSQA</sequence>
<proteinExistence type="predicted"/>
<gene>
    <name evidence="1" type="ORF">NECAME_15347</name>
</gene>
<reference evidence="2" key="1">
    <citation type="journal article" date="2014" name="Nat. Genet.">
        <title>Genome of the human hookworm Necator americanus.</title>
        <authorList>
            <person name="Tang Y.T."/>
            <person name="Gao X."/>
            <person name="Rosa B.A."/>
            <person name="Abubucker S."/>
            <person name="Hallsworth-Pepin K."/>
            <person name="Martin J."/>
            <person name="Tyagi R."/>
            <person name="Heizer E."/>
            <person name="Zhang X."/>
            <person name="Bhonagiri-Palsikar V."/>
            <person name="Minx P."/>
            <person name="Warren W.C."/>
            <person name="Wang Q."/>
            <person name="Zhan B."/>
            <person name="Hotez P.J."/>
            <person name="Sternberg P.W."/>
            <person name="Dougall A."/>
            <person name="Gaze S.T."/>
            <person name="Mulvenna J."/>
            <person name="Sotillo J."/>
            <person name="Ranganathan S."/>
            <person name="Rabelo E.M."/>
            <person name="Wilson R.K."/>
            <person name="Felgner P.L."/>
            <person name="Bethony J."/>
            <person name="Hawdon J.M."/>
            <person name="Gasser R.B."/>
            <person name="Loukas A."/>
            <person name="Mitreva M."/>
        </authorList>
    </citation>
    <scope>NUCLEOTIDE SEQUENCE [LARGE SCALE GENOMIC DNA]</scope>
</reference>
<keyword evidence="2" id="KW-1185">Reference proteome</keyword>
<dbReference type="AlphaFoldDB" id="W2SKK4"/>
<organism evidence="1 2">
    <name type="scientific">Necator americanus</name>
    <name type="common">Human hookworm</name>
    <dbReference type="NCBI Taxonomy" id="51031"/>
    <lineage>
        <taxon>Eukaryota</taxon>
        <taxon>Metazoa</taxon>
        <taxon>Ecdysozoa</taxon>
        <taxon>Nematoda</taxon>
        <taxon>Chromadorea</taxon>
        <taxon>Rhabditida</taxon>
        <taxon>Rhabditina</taxon>
        <taxon>Rhabditomorpha</taxon>
        <taxon>Strongyloidea</taxon>
        <taxon>Ancylostomatidae</taxon>
        <taxon>Bunostominae</taxon>
        <taxon>Necator</taxon>
    </lineage>
</organism>
<accession>W2SKK4</accession>
<evidence type="ECO:0000313" key="1">
    <source>
        <dbReference type="EMBL" id="ETN69376.1"/>
    </source>
</evidence>
<dbReference type="EMBL" id="KI669117">
    <property type="protein sequence ID" value="ETN69376.1"/>
    <property type="molecule type" value="Genomic_DNA"/>
</dbReference>
<name>W2SKK4_NECAM</name>
<evidence type="ECO:0000313" key="2">
    <source>
        <dbReference type="Proteomes" id="UP000053676"/>
    </source>
</evidence>
<dbReference type="KEGG" id="nai:NECAME_15347"/>
<protein>
    <submittedName>
        <fullName evidence="1">Uncharacterized protein</fullName>
    </submittedName>
</protein>